<evidence type="ECO:0000256" key="5">
    <source>
        <dbReference type="ARBA" id="ARBA00023004"/>
    </source>
</evidence>
<dbReference type="Pfam" id="PF00175">
    <property type="entry name" value="NAD_binding_1"/>
    <property type="match status" value="1"/>
</dbReference>
<dbReference type="Proteomes" id="UP001212602">
    <property type="component" value="Unassembled WGS sequence"/>
</dbReference>
<dbReference type="SUPFAM" id="SSF54292">
    <property type="entry name" value="2Fe-2S ferredoxin-like"/>
    <property type="match status" value="1"/>
</dbReference>
<organism evidence="9 10">
    <name type="scientific">Xenophilus arseniciresistens</name>
    <dbReference type="NCBI Taxonomy" id="1283306"/>
    <lineage>
        <taxon>Bacteria</taxon>
        <taxon>Pseudomonadati</taxon>
        <taxon>Pseudomonadota</taxon>
        <taxon>Betaproteobacteria</taxon>
        <taxon>Burkholderiales</taxon>
        <taxon>Comamonadaceae</taxon>
        <taxon>Xenophilus</taxon>
    </lineage>
</organism>
<dbReference type="InterPro" id="IPR001433">
    <property type="entry name" value="OxRdtase_FAD/NAD-bd"/>
</dbReference>
<proteinExistence type="predicted"/>
<keyword evidence="5" id="KW-0408">Iron</keyword>
<dbReference type="Gene3D" id="3.40.50.80">
    <property type="entry name" value="Nucleotide-binding domain of ferredoxin-NADP reductase (FNR) module"/>
    <property type="match status" value="1"/>
</dbReference>
<name>A0AAE3T1B7_9BURK</name>
<dbReference type="GO" id="GO:0051537">
    <property type="term" value="F:2 iron, 2 sulfur cluster binding"/>
    <property type="evidence" value="ECO:0007669"/>
    <property type="project" value="UniProtKB-KW"/>
</dbReference>
<dbReference type="CDD" id="cd06185">
    <property type="entry name" value="PDR_like"/>
    <property type="match status" value="1"/>
</dbReference>
<dbReference type="RefSeq" id="WP_271429617.1">
    <property type="nucleotide sequence ID" value="NZ_JAQIPB010000009.1"/>
</dbReference>
<dbReference type="GO" id="GO:0046872">
    <property type="term" value="F:metal ion binding"/>
    <property type="evidence" value="ECO:0007669"/>
    <property type="project" value="UniProtKB-KW"/>
</dbReference>
<dbReference type="Gene3D" id="3.10.20.30">
    <property type="match status" value="1"/>
</dbReference>
<keyword evidence="3" id="KW-0479">Metal-binding</keyword>
<dbReference type="PANTHER" id="PTHR47354:SF1">
    <property type="entry name" value="CARNITINE MONOOXYGENASE REDUCTASE SUBUNIT"/>
    <property type="match status" value="1"/>
</dbReference>
<comment type="caution">
    <text evidence="9">The sequence shown here is derived from an EMBL/GenBank/DDBJ whole genome shotgun (WGS) entry which is preliminary data.</text>
</comment>
<dbReference type="PROSITE" id="PS00197">
    <property type="entry name" value="2FE2S_FER_1"/>
    <property type="match status" value="1"/>
</dbReference>
<keyword evidence="1" id="KW-0285">Flavoprotein</keyword>
<sequence length="324" mass="34079">MTEQTMVMDVRVRARRDEAVGICSFELEALDGQALPAFSAGAHIDVHVPAGLVRQYSLCGDPQDASHWRIGVLRDATSRGGSAGMHEGVQVGSVLQVSRPRNLFGLAEAPHSVLVAGGIGVTPILAMARALHRQGASFELHYCARCPERMAFRDEIAGAGFAQQARFYFSEGSGDAPAFDAAAVAANAPAGAHLYVCGPAGFMDHVLGAARSAGWTESRLHREHFAAAAAPDGAGEQPFVIRLARSGAQLQVPAGTTALQVLLDHGIDVNFSCESGVCGSCITPVLDGVPEHRDSCLMDAEHAENKLFTPCCSRAKTPALVLDL</sequence>
<evidence type="ECO:0000256" key="6">
    <source>
        <dbReference type="ARBA" id="ARBA00023014"/>
    </source>
</evidence>
<dbReference type="PROSITE" id="PS51384">
    <property type="entry name" value="FAD_FR"/>
    <property type="match status" value="1"/>
</dbReference>
<dbReference type="PANTHER" id="PTHR47354">
    <property type="entry name" value="NADH OXIDOREDUCTASE HCR"/>
    <property type="match status" value="1"/>
</dbReference>
<keyword evidence="2" id="KW-0001">2Fe-2S</keyword>
<dbReference type="Pfam" id="PF00111">
    <property type="entry name" value="Fer2"/>
    <property type="match status" value="1"/>
</dbReference>
<accession>A0AAE3T1B7</accession>
<dbReference type="InterPro" id="IPR017938">
    <property type="entry name" value="Riboflavin_synthase-like_b-brl"/>
</dbReference>
<keyword evidence="10" id="KW-1185">Reference proteome</keyword>
<keyword evidence="4" id="KW-0560">Oxidoreductase</keyword>
<dbReference type="InterPro" id="IPR006058">
    <property type="entry name" value="2Fe2S_fd_BS"/>
</dbReference>
<dbReference type="EMBL" id="JAQIPB010000009">
    <property type="protein sequence ID" value="MDA7418400.1"/>
    <property type="molecule type" value="Genomic_DNA"/>
</dbReference>
<feature type="domain" description="2Fe-2S ferredoxin-type" evidence="7">
    <location>
        <begin position="239"/>
        <end position="324"/>
    </location>
</feature>
<dbReference type="PROSITE" id="PS51085">
    <property type="entry name" value="2FE2S_FER_2"/>
    <property type="match status" value="1"/>
</dbReference>
<dbReference type="SUPFAM" id="SSF63380">
    <property type="entry name" value="Riboflavin synthase domain-like"/>
    <property type="match status" value="1"/>
</dbReference>
<dbReference type="InterPro" id="IPR001041">
    <property type="entry name" value="2Fe-2S_ferredoxin-type"/>
</dbReference>
<dbReference type="InterPro" id="IPR012675">
    <property type="entry name" value="Beta-grasp_dom_sf"/>
</dbReference>
<evidence type="ECO:0000256" key="1">
    <source>
        <dbReference type="ARBA" id="ARBA00022630"/>
    </source>
</evidence>
<keyword evidence="6" id="KW-0411">Iron-sulfur</keyword>
<evidence type="ECO:0000256" key="4">
    <source>
        <dbReference type="ARBA" id="ARBA00023002"/>
    </source>
</evidence>
<dbReference type="InterPro" id="IPR039261">
    <property type="entry name" value="FNR_nucleotide-bd"/>
</dbReference>
<evidence type="ECO:0000259" key="8">
    <source>
        <dbReference type="PROSITE" id="PS51384"/>
    </source>
</evidence>
<dbReference type="InterPro" id="IPR036010">
    <property type="entry name" value="2Fe-2S_ferredoxin-like_sf"/>
</dbReference>
<dbReference type="Gene3D" id="2.40.30.10">
    <property type="entry name" value="Translation factors"/>
    <property type="match status" value="1"/>
</dbReference>
<dbReference type="PRINTS" id="PR00409">
    <property type="entry name" value="PHDIOXRDTASE"/>
</dbReference>
<evidence type="ECO:0000313" key="10">
    <source>
        <dbReference type="Proteomes" id="UP001212602"/>
    </source>
</evidence>
<evidence type="ECO:0000256" key="3">
    <source>
        <dbReference type="ARBA" id="ARBA00022723"/>
    </source>
</evidence>
<dbReference type="CDD" id="cd00207">
    <property type="entry name" value="fer2"/>
    <property type="match status" value="1"/>
</dbReference>
<dbReference type="InterPro" id="IPR017927">
    <property type="entry name" value="FAD-bd_FR_type"/>
</dbReference>
<dbReference type="GO" id="GO:0016491">
    <property type="term" value="F:oxidoreductase activity"/>
    <property type="evidence" value="ECO:0007669"/>
    <property type="project" value="UniProtKB-KW"/>
</dbReference>
<evidence type="ECO:0000259" key="7">
    <source>
        <dbReference type="PROSITE" id="PS51085"/>
    </source>
</evidence>
<evidence type="ECO:0000256" key="2">
    <source>
        <dbReference type="ARBA" id="ARBA00022714"/>
    </source>
</evidence>
<reference evidence="9" key="1">
    <citation type="submission" date="2023-01" db="EMBL/GenBank/DDBJ databases">
        <title>Xenophilus mangrovi sp. nov., isolated from soil of Mangrove nature reserve.</title>
        <authorList>
            <person name="Xu S."/>
            <person name="Liu Z."/>
            <person name="Xu Y."/>
        </authorList>
    </citation>
    <scope>NUCLEOTIDE SEQUENCE</scope>
    <source>
        <strain evidence="9">YW8</strain>
    </source>
</reference>
<dbReference type="AlphaFoldDB" id="A0AAE3T1B7"/>
<dbReference type="InterPro" id="IPR050415">
    <property type="entry name" value="MRET"/>
</dbReference>
<evidence type="ECO:0000313" key="9">
    <source>
        <dbReference type="EMBL" id="MDA7418400.1"/>
    </source>
</evidence>
<gene>
    <name evidence="9" type="ORF">PGB34_18685</name>
</gene>
<feature type="domain" description="FAD-binding FR-type" evidence="8">
    <location>
        <begin position="5"/>
        <end position="107"/>
    </location>
</feature>
<protein>
    <submittedName>
        <fullName evidence="9">PDR/VanB family oxidoreductase</fullName>
    </submittedName>
</protein>
<dbReference type="SUPFAM" id="SSF52343">
    <property type="entry name" value="Ferredoxin reductase-like, C-terminal NADP-linked domain"/>
    <property type="match status" value="1"/>
</dbReference>